<evidence type="ECO:0000256" key="1">
    <source>
        <dbReference type="SAM" id="MobiDB-lite"/>
    </source>
</evidence>
<dbReference type="Gene3D" id="3.40.710.10">
    <property type="entry name" value="DD-peptidase/beta-lactamase superfamily"/>
    <property type="match status" value="1"/>
</dbReference>
<dbReference type="PANTHER" id="PTHR35333:SF3">
    <property type="entry name" value="BETA-LACTAMASE-TYPE TRANSPEPTIDASE FOLD CONTAINING PROTEIN"/>
    <property type="match status" value="1"/>
</dbReference>
<accession>A0A5N8VNX6</accession>
<keyword evidence="2" id="KW-1133">Transmembrane helix</keyword>
<evidence type="ECO:0000313" key="5">
    <source>
        <dbReference type="Proteomes" id="UP000325849"/>
    </source>
</evidence>
<organism evidence="4 5">
    <name type="scientific">Streptomyces adustus</name>
    <dbReference type="NCBI Taxonomy" id="1609272"/>
    <lineage>
        <taxon>Bacteria</taxon>
        <taxon>Bacillati</taxon>
        <taxon>Actinomycetota</taxon>
        <taxon>Actinomycetes</taxon>
        <taxon>Kitasatosporales</taxon>
        <taxon>Streptomycetaceae</taxon>
        <taxon>Streptomyces</taxon>
    </lineage>
</organism>
<dbReference type="InterPro" id="IPR012338">
    <property type="entry name" value="Beta-lactam/transpept-like"/>
</dbReference>
<dbReference type="RefSeq" id="WP_152893455.1">
    <property type="nucleotide sequence ID" value="NZ_VJZD01000177.1"/>
</dbReference>
<feature type="transmembrane region" description="Helical" evidence="2">
    <location>
        <begin position="20"/>
        <end position="41"/>
    </location>
</feature>
<feature type="domain" description="Beta-lactamase class A catalytic" evidence="3">
    <location>
        <begin position="152"/>
        <end position="290"/>
    </location>
</feature>
<keyword evidence="4" id="KW-0378">Hydrolase</keyword>
<feature type="compositionally biased region" description="Low complexity" evidence="1">
    <location>
        <begin position="51"/>
        <end position="66"/>
    </location>
</feature>
<comment type="caution">
    <text evidence="4">The sequence shown here is derived from an EMBL/GenBank/DDBJ whole genome shotgun (WGS) entry which is preliminary data.</text>
</comment>
<keyword evidence="2" id="KW-0472">Membrane</keyword>
<feature type="region of interest" description="Disordered" evidence="1">
    <location>
        <begin position="315"/>
        <end position="336"/>
    </location>
</feature>
<feature type="compositionally biased region" description="Low complexity" evidence="1">
    <location>
        <begin position="321"/>
        <end position="336"/>
    </location>
</feature>
<dbReference type="EMBL" id="VJZD01000177">
    <property type="protein sequence ID" value="MPY35748.1"/>
    <property type="molecule type" value="Genomic_DNA"/>
</dbReference>
<reference evidence="4 5" key="1">
    <citation type="submission" date="2019-07" db="EMBL/GenBank/DDBJ databases">
        <title>New species of Amycolatopsis and Streptomyces.</title>
        <authorList>
            <person name="Duangmal K."/>
            <person name="Teo W.F.A."/>
            <person name="Lipun K."/>
        </authorList>
    </citation>
    <scope>NUCLEOTIDE SEQUENCE [LARGE SCALE GENOMIC DNA]</scope>
    <source>
        <strain evidence="4 5">NBRC 109810</strain>
    </source>
</reference>
<sequence length="336" mass="34518">MESSRARQGRRARPSRRRPLLHVALASIVIVGGTAVGTVYVKAQAHSETDAVSSSPSPSATSSPSADGEASVEPVTEPTVDRAQLLADALASVSVPKRARVSAAVLDLESGESAAYGDAAFDTASIVKVDILATLLLQAQDSGRHLTAAEKTYATAMIENSDNASASALWKIIGEAEGLDAANKRFGLTDTTGGDGMLWGLTRTTAADQLTLLQQVFGDDAKLSAASQTYVQGLMRQIEADQHWGVSAAADRSAWALKNGWLARSTTGLWDINSIGRVTVDGHDYLVTVLSDGNATQAEGISLVEAAARAAVAGFTGSDGGSSSASASASPSSASD</sequence>
<keyword evidence="2" id="KW-0812">Transmembrane</keyword>
<evidence type="ECO:0000313" key="4">
    <source>
        <dbReference type="EMBL" id="MPY35748.1"/>
    </source>
</evidence>
<dbReference type="GO" id="GO:0008800">
    <property type="term" value="F:beta-lactamase activity"/>
    <property type="evidence" value="ECO:0007669"/>
    <property type="project" value="InterPro"/>
</dbReference>
<protein>
    <submittedName>
        <fullName evidence="4">Serine hydrolase</fullName>
    </submittedName>
</protein>
<gene>
    <name evidence="4" type="ORF">FNH09_32325</name>
</gene>
<dbReference type="InterPro" id="IPR045155">
    <property type="entry name" value="Beta-lactam_cat"/>
</dbReference>
<dbReference type="GO" id="GO:0046677">
    <property type="term" value="P:response to antibiotic"/>
    <property type="evidence" value="ECO:0007669"/>
    <property type="project" value="InterPro"/>
</dbReference>
<dbReference type="PANTHER" id="PTHR35333">
    <property type="entry name" value="BETA-LACTAMASE"/>
    <property type="match status" value="1"/>
</dbReference>
<proteinExistence type="predicted"/>
<name>A0A5N8VNX6_9ACTN</name>
<evidence type="ECO:0000256" key="2">
    <source>
        <dbReference type="SAM" id="Phobius"/>
    </source>
</evidence>
<dbReference type="Proteomes" id="UP000325849">
    <property type="component" value="Unassembled WGS sequence"/>
</dbReference>
<keyword evidence="5" id="KW-1185">Reference proteome</keyword>
<dbReference type="Pfam" id="PF13354">
    <property type="entry name" value="Beta-lactamase2"/>
    <property type="match status" value="1"/>
</dbReference>
<dbReference type="OrthoDB" id="3524371at2"/>
<dbReference type="AlphaFoldDB" id="A0A5N8VNX6"/>
<dbReference type="InterPro" id="IPR000871">
    <property type="entry name" value="Beta-lactam_class-A"/>
</dbReference>
<dbReference type="SUPFAM" id="SSF56601">
    <property type="entry name" value="beta-lactamase/transpeptidase-like"/>
    <property type="match status" value="1"/>
</dbReference>
<dbReference type="GO" id="GO:0030655">
    <property type="term" value="P:beta-lactam antibiotic catabolic process"/>
    <property type="evidence" value="ECO:0007669"/>
    <property type="project" value="InterPro"/>
</dbReference>
<evidence type="ECO:0000259" key="3">
    <source>
        <dbReference type="Pfam" id="PF13354"/>
    </source>
</evidence>
<feature type="region of interest" description="Disordered" evidence="1">
    <location>
        <begin position="47"/>
        <end position="78"/>
    </location>
</feature>